<keyword evidence="3" id="KW-1185">Reference proteome</keyword>
<comment type="caution">
    <text evidence="2">The sequence shown here is derived from an EMBL/GenBank/DDBJ whole genome shotgun (WGS) entry which is preliminary data.</text>
</comment>
<name>A0A8S3YWR1_9EUPU</name>
<feature type="signal peptide" evidence="1">
    <location>
        <begin position="1"/>
        <end position="25"/>
    </location>
</feature>
<keyword evidence="1" id="KW-0732">Signal</keyword>
<dbReference type="AlphaFoldDB" id="A0A8S3YWR1"/>
<gene>
    <name evidence="2" type="ORF">CUNI_LOCUS6737</name>
</gene>
<evidence type="ECO:0000313" key="2">
    <source>
        <dbReference type="EMBL" id="CAG5121179.1"/>
    </source>
</evidence>
<feature type="chain" id="PRO_5035887235" evidence="1">
    <location>
        <begin position="26"/>
        <end position="95"/>
    </location>
</feature>
<sequence length="95" mass="10754">MLHQCIQVTLVLLVAVLVSTTLTSADNTRSSPGRLHVTECDTIARVSHVCYQCSRRHETEFNYIYFNCCMGDATIREYCDAIYTEAPKRGGLHVR</sequence>
<reference evidence="2" key="1">
    <citation type="submission" date="2021-04" db="EMBL/GenBank/DDBJ databases">
        <authorList>
            <consortium name="Molecular Ecology Group"/>
        </authorList>
    </citation>
    <scope>NUCLEOTIDE SEQUENCE</scope>
</reference>
<dbReference type="EMBL" id="CAJHNH020001033">
    <property type="protein sequence ID" value="CAG5121179.1"/>
    <property type="molecule type" value="Genomic_DNA"/>
</dbReference>
<protein>
    <submittedName>
        <fullName evidence="2">Uncharacterized protein</fullName>
    </submittedName>
</protein>
<dbReference type="OrthoDB" id="6203589at2759"/>
<proteinExistence type="predicted"/>
<dbReference type="Proteomes" id="UP000678393">
    <property type="component" value="Unassembled WGS sequence"/>
</dbReference>
<organism evidence="2 3">
    <name type="scientific">Candidula unifasciata</name>
    <dbReference type="NCBI Taxonomy" id="100452"/>
    <lineage>
        <taxon>Eukaryota</taxon>
        <taxon>Metazoa</taxon>
        <taxon>Spiralia</taxon>
        <taxon>Lophotrochozoa</taxon>
        <taxon>Mollusca</taxon>
        <taxon>Gastropoda</taxon>
        <taxon>Heterobranchia</taxon>
        <taxon>Euthyneura</taxon>
        <taxon>Panpulmonata</taxon>
        <taxon>Eupulmonata</taxon>
        <taxon>Stylommatophora</taxon>
        <taxon>Helicina</taxon>
        <taxon>Helicoidea</taxon>
        <taxon>Geomitridae</taxon>
        <taxon>Candidula</taxon>
    </lineage>
</organism>
<evidence type="ECO:0000256" key="1">
    <source>
        <dbReference type="SAM" id="SignalP"/>
    </source>
</evidence>
<accession>A0A8S3YWR1</accession>
<evidence type="ECO:0000313" key="3">
    <source>
        <dbReference type="Proteomes" id="UP000678393"/>
    </source>
</evidence>